<accession>C8NHX7</accession>
<proteinExistence type="predicted"/>
<comment type="caution">
    <text evidence="2">The sequence shown here is derived from an EMBL/GenBank/DDBJ whole genome shotgun (WGS) entry which is preliminary data.</text>
</comment>
<dbReference type="EMBL" id="ACKZ01000021">
    <property type="protein sequence ID" value="EEW36790.1"/>
    <property type="molecule type" value="Genomic_DNA"/>
</dbReference>
<dbReference type="STRING" id="638301.HMPREF0444_1522"/>
<dbReference type="Proteomes" id="UP000005926">
    <property type="component" value="Unassembled WGS sequence"/>
</dbReference>
<keyword evidence="1" id="KW-0175">Coiled coil</keyword>
<dbReference type="HOGENOM" id="CLU_1480060_0_0_9"/>
<gene>
    <name evidence="2" type="ORF">HMPREF0444_1522</name>
</gene>
<feature type="coiled-coil region" evidence="1">
    <location>
        <begin position="84"/>
        <end position="111"/>
    </location>
</feature>
<evidence type="ECO:0000256" key="1">
    <source>
        <dbReference type="SAM" id="Coils"/>
    </source>
</evidence>
<organism evidence="2 3">
    <name type="scientific">Granulicatella adiacens ATCC 49175</name>
    <dbReference type="NCBI Taxonomy" id="638301"/>
    <lineage>
        <taxon>Bacteria</taxon>
        <taxon>Bacillati</taxon>
        <taxon>Bacillota</taxon>
        <taxon>Bacilli</taxon>
        <taxon>Lactobacillales</taxon>
        <taxon>Carnobacteriaceae</taxon>
        <taxon>Granulicatella</taxon>
    </lineage>
</organism>
<dbReference type="RefSeq" id="WP_005608123.1">
    <property type="nucleotide sequence ID" value="NZ_CP102283.1"/>
</dbReference>
<dbReference type="GeneID" id="78412262"/>
<protein>
    <submittedName>
        <fullName evidence="2">Uncharacterized protein</fullName>
    </submittedName>
</protein>
<keyword evidence="3" id="KW-1185">Reference proteome</keyword>
<sequence length="182" mass="21684">MDTWDKLKLKGELDELLIDFETKAKTILLKHQLGLKEENKQNDWKLEMPFQRGDVYFVLQSYGGCEKQIYDDVNLHNNNVVQGNAFVSEQLAELEAKRRELITKFKDFKDISNRDWEPDFNHFDSKYFIAYDYDFNRLKVYCQYGIDGFHIFGYFQSERDAKQAIEIFGDQIKELFVECEGE</sequence>
<evidence type="ECO:0000313" key="2">
    <source>
        <dbReference type="EMBL" id="EEW36790.1"/>
    </source>
</evidence>
<evidence type="ECO:0000313" key="3">
    <source>
        <dbReference type="Proteomes" id="UP000005926"/>
    </source>
</evidence>
<reference evidence="2 3" key="1">
    <citation type="submission" date="2009-08" db="EMBL/GenBank/DDBJ databases">
        <authorList>
            <person name="Muzny D."/>
            <person name="Qin X."/>
            <person name="Deng J."/>
            <person name="Jiang H."/>
            <person name="Liu Y."/>
            <person name="Qu J."/>
            <person name="Song X.-Z."/>
            <person name="Zhang L."/>
            <person name="Thornton R."/>
            <person name="Coyle M."/>
            <person name="Francisco L."/>
            <person name="Jackson L."/>
            <person name="Javaid M."/>
            <person name="Korchina V."/>
            <person name="Kovar C."/>
            <person name="Mata R."/>
            <person name="Mathew T."/>
            <person name="Ngo R."/>
            <person name="Nguyen L."/>
            <person name="Nguyen N."/>
            <person name="Okwuonu G."/>
            <person name="Ongeri F."/>
            <person name="Pham C."/>
            <person name="Simmons D."/>
            <person name="Wilczek-Boney K."/>
            <person name="Hale W."/>
            <person name="Jakkamsetti A."/>
            <person name="Pham P."/>
            <person name="Ruth R."/>
            <person name="San Lucas F."/>
            <person name="Warren J."/>
            <person name="Zhang J."/>
            <person name="Zhao Z."/>
            <person name="Zhou C."/>
            <person name="Zhu D."/>
            <person name="Lee S."/>
            <person name="Bess C."/>
            <person name="Blankenburg K."/>
            <person name="Forbes L."/>
            <person name="Fu Q."/>
            <person name="Gubbala S."/>
            <person name="Hirani K."/>
            <person name="Jayaseelan J.C."/>
            <person name="Lara F."/>
            <person name="Munidasa M."/>
            <person name="Palculict T."/>
            <person name="Patil S."/>
            <person name="Pu L.-L."/>
            <person name="Saada N."/>
            <person name="Tang L."/>
            <person name="Weissenberger G."/>
            <person name="Zhu Y."/>
            <person name="Hemphill L."/>
            <person name="Shang Y."/>
            <person name="Youmans B."/>
            <person name="Ayvaz T."/>
            <person name="Ross M."/>
            <person name="Santibanez J."/>
            <person name="Aqrawi P."/>
            <person name="Gross S."/>
            <person name="Joshi V."/>
            <person name="Fowler G."/>
            <person name="Nazareth L."/>
            <person name="Reid J."/>
            <person name="Worley K."/>
            <person name="Petrosino J."/>
            <person name="Highlander S."/>
            <person name="Gibbs R."/>
        </authorList>
    </citation>
    <scope>NUCLEOTIDE SEQUENCE [LARGE SCALE GENOMIC DNA]</scope>
    <source>
        <strain evidence="2 3">ATCC 49175</strain>
    </source>
</reference>
<name>C8NHX7_9LACT</name>
<dbReference type="AlphaFoldDB" id="C8NHX7"/>